<dbReference type="SUPFAM" id="SSF55681">
    <property type="entry name" value="Class II aaRS and biotin synthetases"/>
    <property type="match status" value="1"/>
</dbReference>
<name>A0AAN6ZGY9_9PEZI</name>
<comment type="caution">
    <text evidence="9">The sequence shown here is derived from an EMBL/GenBank/DDBJ whole genome shotgun (WGS) entry which is preliminary data.</text>
</comment>
<keyword evidence="6" id="KW-0648">Protein biosynthesis</keyword>
<dbReference type="EMBL" id="MU853402">
    <property type="protein sequence ID" value="KAK4137513.1"/>
    <property type="molecule type" value="Genomic_DNA"/>
</dbReference>
<dbReference type="InterPro" id="IPR045864">
    <property type="entry name" value="aa-tRNA-synth_II/BPL/LPL"/>
</dbReference>
<evidence type="ECO:0000259" key="8">
    <source>
        <dbReference type="Pfam" id="PF03129"/>
    </source>
</evidence>
<reference evidence="9" key="1">
    <citation type="journal article" date="2023" name="Mol. Phylogenet. Evol.">
        <title>Genome-scale phylogeny and comparative genomics of the fungal order Sordariales.</title>
        <authorList>
            <person name="Hensen N."/>
            <person name="Bonometti L."/>
            <person name="Westerberg I."/>
            <person name="Brannstrom I.O."/>
            <person name="Guillou S."/>
            <person name="Cros-Aarteil S."/>
            <person name="Calhoun S."/>
            <person name="Haridas S."/>
            <person name="Kuo A."/>
            <person name="Mondo S."/>
            <person name="Pangilinan J."/>
            <person name="Riley R."/>
            <person name="LaButti K."/>
            <person name="Andreopoulos B."/>
            <person name="Lipzen A."/>
            <person name="Chen C."/>
            <person name="Yan M."/>
            <person name="Daum C."/>
            <person name="Ng V."/>
            <person name="Clum A."/>
            <person name="Steindorff A."/>
            <person name="Ohm R.A."/>
            <person name="Martin F."/>
            <person name="Silar P."/>
            <person name="Natvig D.O."/>
            <person name="Lalanne C."/>
            <person name="Gautier V."/>
            <person name="Ament-Velasquez S.L."/>
            <person name="Kruys A."/>
            <person name="Hutchinson M.I."/>
            <person name="Powell A.J."/>
            <person name="Barry K."/>
            <person name="Miller A.N."/>
            <person name="Grigoriev I.V."/>
            <person name="Debuchy R."/>
            <person name="Gladieux P."/>
            <person name="Hiltunen Thoren M."/>
            <person name="Johannesson H."/>
        </authorList>
    </citation>
    <scope>NUCLEOTIDE SEQUENCE</scope>
    <source>
        <strain evidence="9">CBS 123565</strain>
    </source>
</reference>
<keyword evidence="10" id="KW-1185">Reference proteome</keyword>
<dbReference type="GO" id="GO:0005524">
    <property type="term" value="F:ATP binding"/>
    <property type="evidence" value="ECO:0007669"/>
    <property type="project" value="UniProtKB-KW"/>
</dbReference>
<dbReference type="InterPro" id="IPR004154">
    <property type="entry name" value="Anticodon-bd"/>
</dbReference>
<sequence length="347" mass="37933">MGIGQAVGSRVIDNETLGYFMGRVMLFLVKLGVDRSKVRFRQHLANEMAHYACDCWDAELLTSYGWVECVGCADRSAYDLTVHSKYTGTSLAVKEALPEPVKVEEWQATLDKKLAGPRFKKDAKAVQSAVDALDQPTLERLAAELGQTGSVAIETPALSDGTTRVELPKELLSISKTARLQNIREYTPNVIEPSFGIGRILYSLLEQVYWHRPNDAARAVLSLPLAVAPNKLLIVPLSSNPQLNPIARKLSARLRSAGIANMIDASSASIGKRYARNDELGTPLGVTVDFDTLTDGSVTLRERDSMVQVRGSEDEVVMAIRALVEGTETWEQVVGRMAVFGGQADDQ</sequence>
<evidence type="ECO:0000256" key="5">
    <source>
        <dbReference type="ARBA" id="ARBA00022840"/>
    </source>
</evidence>
<dbReference type="InterPro" id="IPR002315">
    <property type="entry name" value="tRNA-synt_gly"/>
</dbReference>
<dbReference type="GO" id="GO:0004820">
    <property type="term" value="F:glycine-tRNA ligase activity"/>
    <property type="evidence" value="ECO:0007669"/>
    <property type="project" value="InterPro"/>
</dbReference>
<evidence type="ECO:0000256" key="3">
    <source>
        <dbReference type="ARBA" id="ARBA00022598"/>
    </source>
</evidence>
<keyword evidence="7" id="KW-0030">Aminoacyl-tRNA synthetase</keyword>
<dbReference type="SUPFAM" id="SSF52954">
    <property type="entry name" value="Class II aaRS ABD-related"/>
    <property type="match status" value="1"/>
</dbReference>
<keyword evidence="5" id="KW-0067">ATP-binding</keyword>
<evidence type="ECO:0000313" key="9">
    <source>
        <dbReference type="EMBL" id="KAK4137513.1"/>
    </source>
</evidence>
<dbReference type="GO" id="GO:0070150">
    <property type="term" value="P:mitochondrial glycyl-tRNA aminoacylation"/>
    <property type="evidence" value="ECO:0007669"/>
    <property type="project" value="TreeGrafter"/>
</dbReference>
<gene>
    <name evidence="9" type="ORF">BT67DRAFT_438771</name>
</gene>
<protein>
    <submittedName>
        <fullName evidence="9">Class II aaRS and biotin synthetase</fullName>
    </submittedName>
</protein>
<evidence type="ECO:0000256" key="1">
    <source>
        <dbReference type="ARBA" id="ARBA00004496"/>
    </source>
</evidence>
<dbReference type="GO" id="GO:0005739">
    <property type="term" value="C:mitochondrion"/>
    <property type="evidence" value="ECO:0007669"/>
    <property type="project" value="TreeGrafter"/>
</dbReference>
<dbReference type="Pfam" id="PF03129">
    <property type="entry name" value="HGTP_anticodon"/>
    <property type="match status" value="1"/>
</dbReference>
<dbReference type="InterPro" id="IPR036621">
    <property type="entry name" value="Anticodon-bd_dom_sf"/>
</dbReference>
<dbReference type="Gene3D" id="3.30.720.200">
    <property type="match status" value="1"/>
</dbReference>
<dbReference type="PANTHER" id="PTHR10745">
    <property type="entry name" value="GLYCYL-TRNA SYNTHETASE/DNA POLYMERASE SUBUNIT GAMMA-2"/>
    <property type="match status" value="1"/>
</dbReference>
<dbReference type="PANTHER" id="PTHR10745:SF0">
    <property type="entry name" value="GLYCINE--TRNA LIGASE"/>
    <property type="match status" value="1"/>
</dbReference>
<comment type="subcellular location">
    <subcellularLocation>
        <location evidence="1">Cytoplasm</location>
    </subcellularLocation>
</comment>
<dbReference type="FunFam" id="3.40.50.800:FF:000004">
    <property type="entry name" value="Glycine--tRNA ligase 2"/>
    <property type="match status" value="1"/>
</dbReference>
<proteinExistence type="predicted"/>
<accession>A0AAN6ZGY9</accession>
<evidence type="ECO:0000313" key="10">
    <source>
        <dbReference type="Proteomes" id="UP001304895"/>
    </source>
</evidence>
<organism evidence="9 10">
    <name type="scientific">Trichocladium antarcticum</name>
    <dbReference type="NCBI Taxonomy" id="1450529"/>
    <lineage>
        <taxon>Eukaryota</taxon>
        <taxon>Fungi</taxon>
        <taxon>Dikarya</taxon>
        <taxon>Ascomycota</taxon>
        <taxon>Pezizomycotina</taxon>
        <taxon>Sordariomycetes</taxon>
        <taxon>Sordariomycetidae</taxon>
        <taxon>Sordariales</taxon>
        <taxon>Chaetomiaceae</taxon>
        <taxon>Trichocladium</taxon>
    </lineage>
</organism>
<evidence type="ECO:0000256" key="6">
    <source>
        <dbReference type="ARBA" id="ARBA00022917"/>
    </source>
</evidence>
<evidence type="ECO:0000256" key="2">
    <source>
        <dbReference type="ARBA" id="ARBA00022490"/>
    </source>
</evidence>
<dbReference type="NCBIfam" id="TIGR00389">
    <property type="entry name" value="glyS_dimeric"/>
    <property type="match status" value="1"/>
</dbReference>
<evidence type="ECO:0000256" key="7">
    <source>
        <dbReference type="ARBA" id="ARBA00023146"/>
    </source>
</evidence>
<dbReference type="FunFam" id="3.30.720.200:FF:000001">
    <property type="entry name" value="Glycine--tRNA ligase 2"/>
    <property type="match status" value="1"/>
</dbReference>
<dbReference type="PRINTS" id="PR01043">
    <property type="entry name" value="TRNASYNTHGLY"/>
</dbReference>
<dbReference type="InterPro" id="IPR027031">
    <property type="entry name" value="Gly-tRNA_synthase/POLG2"/>
</dbReference>
<dbReference type="Gene3D" id="3.40.50.800">
    <property type="entry name" value="Anticodon-binding domain"/>
    <property type="match status" value="1"/>
</dbReference>
<feature type="domain" description="Anticodon-binding" evidence="8">
    <location>
        <begin position="232"/>
        <end position="322"/>
    </location>
</feature>
<dbReference type="Gene3D" id="3.30.930.10">
    <property type="entry name" value="Bira Bifunctional Protein, Domain 2"/>
    <property type="match status" value="1"/>
</dbReference>
<evidence type="ECO:0000256" key="4">
    <source>
        <dbReference type="ARBA" id="ARBA00022741"/>
    </source>
</evidence>
<reference evidence="9" key="2">
    <citation type="submission" date="2023-05" db="EMBL/GenBank/DDBJ databases">
        <authorList>
            <consortium name="Lawrence Berkeley National Laboratory"/>
            <person name="Steindorff A."/>
            <person name="Hensen N."/>
            <person name="Bonometti L."/>
            <person name="Westerberg I."/>
            <person name="Brannstrom I.O."/>
            <person name="Guillou S."/>
            <person name="Cros-Aarteil S."/>
            <person name="Calhoun S."/>
            <person name="Haridas S."/>
            <person name="Kuo A."/>
            <person name="Mondo S."/>
            <person name="Pangilinan J."/>
            <person name="Riley R."/>
            <person name="Labutti K."/>
            <person name="Andreopoulos B."/>
            <person name="Lipzen A."/>
            <person name="Chen C."/>
            <person name="Yanf M."/>
            <person name="Daum C."/>
            <person name="Ng V."/>
            <person name="Clum A."/>
            <person name="Ohm R."/>
            <person name="Martin F."/>
            <person name="Silar P."/>
            <person name="Natvig D."/>
            <person name="Lalanne C."/>
            <person name="Gautier V."/>
            <person name="Ament-Velasquez S.L."/>
            <person name="Kruys A."/>
            <person name="Hutchinson M.I."/>
            <person name="Powell A.J."/>
            <person name="Barry K."/>
            <person name="Miller A.N."/>
            <person name="Grigoriev I.V."/>
            <person name="Debuchy R."/>
            <person name="Gladieux P."/>
            <person name="Thoren M.H."/>
            <person name="Johannesson H."/>
        </authorList>
    </citation>
    <scope>NUCLEOTIDE SEQUENCE</scope>
    <source>
        <strain evidence="9">CBS 123565</strain>
    </source>
</reference>
<keyword evidence="3" id="KW-0436">Ligase</keyword>
<dbReference type="Proteomes" id="UP001304895">
    <property type="component" value="Unassembled WGS sequence"/>
</dbReference>
<keyword evidence="2" id="KW-0963">Cytoplasm</keyword>
<dbReference type="AlphaFoldDB" id="A0AAN6ZGY9"/>
<keyword evidence="4" id="KW-0547">Nucleotide-binding</keyword>